<dbReference type="Proteomes" id="UP001642409">
    <property type="component" value="Unassembled WGS sequence"/>
</dbReference>
<evidence type="ECO:0000313" key="2">
    <source>
        <dbReference type="EMBL" id="CAL6074161.1"/>
    </source>
</evidence>
<comment type="caution">
    <text evidence="1">The sequence shown here is derived from an EMBL/GenBank/DDBJ whole genome shotgun (WGS) entry which is preliminary data.</text>
</comment>
<gene>
    <name evidence="1" type="ORF">HINF_LOCUS28206</name>
    <name evidence="2" type="ORF">HINF_LOCUS56483</name>
</gene>
<dbReference type="InterPro" id="IPR032675">
    <property type="entry name" value="LRR_dom_sf"/>
</dbReference>
<proteinExistence type="predicted"/>
<evidence type="ECO:0000313" key="1">
    <source>
        <dbReference type="EMBL" id="CAI9940561.1"/>
    </source>
</evidence>
<organism evidence="1">
    <name type="scientific">Hexamita inflata</name>
    <dbReference type="NCBI Taxonomy" id="28002"/>
    <lineage>
        <taxon>Eukaryota</taxon>
        <taxon>Metamonada</taxon>
        <taxon>Diplomonadida</taxon>
        <taxon>Hexamitidae</taxon>
        <taxon>Hexamitinae</taxon>
        <taxon>Hexamita</taxon>
    </lineage>
</organism>
<dbReference type="Gene3D" id="3.80.10.10">
    <property type="entry name" value="Ribonuclease Inhibitor"/>
    <property type="match status" value="1"/>
</dbReference>
<reference evidence="1" key="1">
    <citation type="submission" date="2023-06" db="EMBL/GenBank/DDBJ databases">
        <authorList>
            <person name="Kurt Z."/>
        </authorList>
    </citation>
    <scope>NUCLEOTIDE SEQUENCE</scope>
</reference>
<dbReference type="SUPFAM" id="SSF52058">
    <property type="entry name" value="L domain-like"/>
    <property type="match status" value="1"/>
</dbReference>
<accession>A0AA86PJX1</accession>
<dbReference type="EMBL" id="CAXDID020000305">
    <property type="protein sequence ID" value="CAL6074161.1"/>
    <property type="molecule type" value="Genomic_DNA"/>
</dbReference>
<protein>
    <submittedName>
        <fullName evidence="1">Leucine-rich repeat domain superfamily</fullName>
    </submittedName>
    <submittedName>
        <fullName evidence="2">Leucine-rich_repeat domain superfamily</fullName>
    </submittedName>
</protein>
<sequence>MNEYDESMIEKYRGKIQNKSLEITGYQYLKSIVFLQTPDVQMLVLNGCSGLEFKYVPTNITALVIYDCQMQTLKGIQQMKQLETLVVEKTNTQDYNEIRDLTQLKNLHLFSDNIEDIAFIRSLVKLQDIATVVSEPTLILTNVYVIIALENQITVFMLIITYSINSAVHFFFTSSFNHLIDSMPKRLEEVIKQKGDATKH</sequence>
<evidence type="ECO:0000313" key="3">
    <source>
        <dbReference type="Proteomes" id="UP001642409"/>
    </source>
</evidence>
<reference evidence="2 3" key="2">
    <citation type="submission" date="2024-07" db="EMBL/GenBank/DDBJ databases">
        <authorList>
            <person name="Akdeniz Z."/>
        </authorList>
    </citation>
    <scope>NUCLEOTIDE SEQUENCE [LARGE SCALE GENOMIC DNA]</scope>
</reference>
<dbReference type="AlphaFoldDB" id="A0AA86PJX1"/>
<name>A0AA86PJX1_9EUKA</name>
<keyword evidence="3" id="KW-1185">Reference proteome</keyword>
<dbReference type="EMBL" id="CATOUU010000678">
    <property type="protein sequence ID" value="CAI9940561.1"/>
    <property type="molecule type" value="Genomic_DNA"/>
</dbReference>